<gene>
    <name evidence="1" type="ORF">DB30_06127</name>
</gene>
<dbReference type="Proteomes" id="UP000031599">
    <property type="component" value="Unassembled WGS sequence"/>
</dbReference>
<dbReference type="InterPro" id="IPR013406">
    <property type="entry name" value="CHP02574_addiction_mod"/>
</dbReference>
<proteinExistence type="predicted"/>
<dbReference type="AlphaFoldDB" id="A0A0C2CZQ1"/>
<organism evidence="1 2">
    <name type="scientific">Enhygromyxa salina</name>
    <dbReference type="NCBI Taxonomy" id="215803"/>
    <lineage>
        <taxon>Bacteria</taxon>
        <taxon>Pseudomonadati</taxon>
        <taxon>Myxococcota</taxon>
        <taxon>Polyangia</taxon>
        <taxon>Nannocystales</taxon>
        <taxon>Nannocystaceae</taxon>
        <taxon>Enhygromyxa</taxon>
    </lineage>
</organism>
<dbReference type="EMBL" id="JMCC02000061">
    <property type="protein sequence ID" value="KIG15095.1"/>
    <property type="molecule type" value="Genomic_DNA"/>
</dbReference>
<sequence>MRLPDAERAALASVLKDSVGEGSSLEEIEAAWVAEAERRRDDLRAGRTNAVPWQDVRREIFEMVERAREQRATV</sequence>
<comment type="caution">
    <text evidence="1">The sequence shown here is derived from an EMBL/GenBank/DDBJ whole genome shotgun (WGS) entry which is preliminary data.</text>
</comment>
<evidence type="ECO:0008006" key="3">
    <source>
        <dbReference type="Google" id="ProtNLM"/>
    </source>
</evidence>
<dbReference type="Pfam" id="PF09720">
    <property type="entry name" value="Unstab_antitox"/>
    <property type="match status" value="1"/>
</dbReference>
<dbReference type="NCBIfam" id="TIGR02574">
    <property type="entry name" value="stabl_TIGR02574"/>
    <property type="match status" value="1"/>
</dbReference>
<evidence type="ECO:0000313" key="2">
    <source>
        <dbReference type="Proteomes" id="UP000031599"/>
    </source>
</evidence>
<reference evidence="1 2" key="1">
    <citation type="submission" date="2014-12" db="EMBL/GenBank/DDBJ databases">
        <title>Genome assembly of Enhygromyxa salina DSM 15201.</title>
        <authorList>
            <person name="Sharma G."/>
            <person name="Subramanian S."/>
        </authorList>
    </citation>
    <scope>NUCLEOTIDE SEQUENCE [LARGE SCALE GENOMIC DNA]</scope>
    <source>
        <strain evidence="1 2">DSM 15201</strain>
    </source>
</reference>
<name>A0A0C2CZQ1_9BACT</name>
<accession>A0A0C2CZQ1</accession>
<evidence type="ECO:0000313" key="1">
    <source>
        <dbReference type="EMBL" id="KIG15095.1"/>
    </source>
</evidence>
<protein>
    <recommendedName>
        <fullName evidence="3">Addiction module component</fullName>
    </recommendedName>
</protein>